<dbReference type="RefSeq" id="WP_184244870.1">
    <property type="nucleotide sequence ID" value="NZ_BAAACU010000002.1"/>
</dbReference>
<dbReference type="InterPro" id="IPR023393">
    <property type="entry name" value="START-like_dom_sf"/>
</dbReference>
<accession>A0A841RK77</accession>
<dbReference type="AlphaFoldDB" id="A0A841RK77"/>
<evidence type="ECO:0000313" key="1">
    <source>
        <dbReference type="EMBL" id="MBB6512033.1"/>
    </source>
</evidence>
<comment type="caution">
    <text evidence="1">The sequence shown here is derived from an EMBL/GenBank/DDBJ whole genome shotgun (WGS) entry which is preliminary data.</text>
</comment>
<keyword evidence="2" id="KW-1185">Reference proteome</keyword>
<dbReference type="Gene3D" id="3.30.530.20">
    <property type="match status" value="1"/>
</dbReference>
<dbReference type="Proteomes" id="UP000572212">
    <property type="component" value="Unassembled WGS sequence"/>
</dbReference>
<proteinExistence type="predicted"/>
<dbReference type="SUPFAM" id="SSF55961">
    <property type="entry name" value="Bet v1-like"/>
    <property type="match status" value="1"/>
</dbReference>
<reference evidence="1 2" key="1">
    <citation type="submission" date="2020-08" db="EMBL/GenBank/DDBJ databases">
        <title>Genomic Encyclopedia of Type Strains, Phase IV (KMG-IV): sequencing the most valuable type-strain genomes for metagenomic binning, comparative biology and taxonomic classification.</title>
        <authorList>
            <person name="Goeker M."/>
        </authorList>
    </citation>
    <scope>NUCLEOTIDE SEQUENCE [LARGE SCALE GENOMIC DNA]</scope>
    <source>
        <strain evidence="1 2">DSM 11805</strain>
    </source>
</reference>
<name>A0A841RK77_9BACI</name>
<dbReference type="Pfam" id="PF10604">
    <property type="entry name" value="Polyketide_cyc2"/>
    <property type="match status" value="1"/>
</dbReference>
<sequence length="140" mass="15908">MSIQFDVRRTLRVPVEKAFQALLDLDAAKEWMQGLVRMERLDEGPIKEGSEWKETRKMFGTEASEHFEVIELQKPNKIVLRCDGTKGTTGKGEFIYTYTLQEVDGHSEILLSGEINKLTGMAKFFGKMMSKTFAKACATH</sequence>
<organism evidence="1 2">
    <name type="scientific">Gracilibacillus halotolerans</name>
    <dbReference type="NCBI Taxonomy" id="74386"/>
    <lineage>
        <taxon>Bacteria</taxon>
        <taxon>Bacillati</taxon>
        <taxon>Bacillota</taxon>
        <taxon>Bacilli</taxon>
        <taxon>Bacillales</taxon>
        <taxon>Bacillaceae</taxon>
        <taxon>Gracilibacillus</taxon>
    </lineage>
</organism>
<gene>
    <name evidence="1" type="ORF">GGQ92_000814</name>
</gene>
<evidence type="ECO:0000313" key="2">
    <source>
        <dbReference type="Proteomes" id="UP000572212"/>
    </source>
</evidence>
<dbReference type="InterPro" id="IPR019587">
    <property type="entry name" value="Polyketide_cyclase/dehydratase"/>
</dbReference>
<protein>
    <submittedName>
        <fullName evidence="1">Uncharacterized protein YndB with AHSA1/START domain</fullName>
    </submittedName>
</protein>
<dbReference type="EMBL" id="JACHON010000002">
    <property type="protein sequence ID" value="MBB6512033.1"/>
    <property type="molecule type" value="Genomic_DNA"/>
</dbReference>